<name>A0A6A4IE90_9AGAR</name>
<reference evidence="1" key="1">
    <citation type="journal article" date="2019" name="Environ. Microbiol.">
        <title>Fungal ecological strategies reflected in gene transcription - a case study of two litter decomposers.</title>
        <authorList>
            <person name="Barbi F."/>
            <person name="Kohler A."/>
            <person name="Barry K."/>
            <person name="Baskaran P."/>
            <person name="Daum C."/>
            <person name="Fauchery L."/>
            <person name="Ihrmark K."/>
            <person name="Kuo A."/>
            <person name="LaButti K."/>
            <person name="Lipzen A."/>
            <person name="Morin E."/>
            <person name="Grigoriev I.V."/>
            <person name="Henrissat B."/>
            <person name="Lindahl B."/>
            <person name="Martin F."/>
        </authorList>
    </citation>
    <scope>NUCLEOTIDE SEQUENCE</scope>
    <source>
        <strain evidence="1">JB14</strain>
    </source>
</reference>
<dbReference type="Gene3D" id="3.80.10.10">
    <property type="entry name" value="Ribonuclease Inhibitor"/>
    <property type="match status" value="1"/>
</dbReference>
<keyword evidence="2" id="KW-1185">Reference proteome</keyword>
<sequence length="419" mass="47052">MNHFTLTCKDEETTGGIRDTPALTLSSVCSRWRRNVLSMPSLWSGISLACRQSMSGTDGYDEKLPFILDILLRRALPHPLTIAIDVAADFEDFKHPVLTRLTNDTHRWRSFTLQSDTDGLLSLFEHRDPALNPPNFPLLEILDLRIIMEDDSDLNMFVHTAPKLKNIVVPRIPTRSSLEFSIFAPLAHLEFWFPYVDEIQNITDNCHCLLSLKTEEAVHSDEEESPPNPTPCRTVNSLILLHDSAGSKDCSIFPYLTLPSLKTIHLERGNQVMRQADWTNFDCFMAFLSRSSCSLTTLSIQSLALADLKLIVLLTHLPTLLDLCVDDSYVLPEASPITDQFIDSLHVHRTNSHRPIIPRLQFLKLDVGASTFGDASVTDMVRSRWLPKFRVSGGIGALGRLSAGVYDQVSKSRRGRGCV</sequence>
<accession>A0A6A4IE90</accession>
<organism evidence="1 2">
    <name type="scientific">Gymnopus androsaceus JB14</name>
    <dbReference type="NCBI Taxonomy" id="1447944"/>
    <lineage>
        <taxon>Eukaryota</taxon>
        <taxon>Fungi</taxon>
        <taxon>Dikarya</taxon>
        <taxon>Basidiomycota</taxon>
        <taxon>Agaricomycotina</taxon>
        <taxon>Agaricomycetes</taxon>
        <taxon>Agaricomycetidae</taxon>
        <taxon>Agaricales</taxon>
        <taxon>Marasmiineae</taxon>
        <taxon>Omphalotaceae</taxon>
        <taxon>Gymnopus</taxon>
    </lineage>
</organism>
<evidence type="ECO:0000313" key="1">
    <source>
        <dbReference type="EMBL" id="KAE9407387.1"/>
    </source>
</evidence>
<dbReference type="AlphaFoldDB" id="A0A6A4IE90"/>
<dbReference type="Proteomes" id="UP000799118">
    <property type="component" value="Unassembled WGS sequence"/>
</dbReference>
<gene>
    <name evidence="1" type="ORF">BT96DRAFT_1014220</name>
</gene>
<protein>
    <recommendedName>
        <fullName evidence="3">F-box domain-containing protein</fullName>
    </recommendedName>
</protein>
<dbReference type="OrthoDB" id="2269034at2759"/>
<proteinExistence type="predicted"/>
<evidence type="ECO:0008006" key="3">
    <source>
        <dbReference type="Google" id="ProtNLM"/>
    </source>
</evidence>
<evidence type="ECO:0000313" key="2">
    <source>
        <dbReference type="Proteomes" id="UP000799118"/>
    </source>
</evidence>
<dbReference type="EMBL" id="ML769396">
    <property type="protein sequence ID" value="KAE9407387.1"/>
    <property type="molecule type" value="Genomic_DNA"/>
</dbReference>
<dbReference type="InterPro" id="IPR032675">
    <property type="entry name" value="LRR_dom_sf"/>
</dbReference>